<dbReference type="InterPro" id="IPR032183">
    <property type="entry name" value="PKD-like"/>
</dbReference>
<evidence type="ECO:0000313" key="2">
    <source>
        <dbReference type="EMBL" id="SEM78752.1"/>
    </source>
</evidence>
<dbReference type="SUPFAM" id="SSF50998">
    <property type="entry name" value="Quinoprotein alcohol dehydrogenase-like"/>
    <property type="match status" value="1"/>
</dbReference>
<keyword evidence="1" id="KW-0732">Signal</keyword>
<gene>
    <name evidence="2" type="ORF">SAMN04488505_106144</name>
</gene>
<feature type="chain" id="PRO_5011731960" evidence="1">
    <location>
        <begin position="23"/>
        <end position="479"/>
    </location>
</feature>
<dbReference type="RefSeq" id="WP_089917490.1">
    <property type="nucleotide sequence ID" value="NZ_FOBB01000006.1"/>
</dbReference>
<dbReference type="EMBL" id="FOBB01000006">
    <property type="protein sequence ID" value="SEM78752.1"/>
    <property type="molecule type" value="Genomic_DNA"/>
</dbReference>
<feature type="signal peptide" evidence="1">
    <location>
        <begin position="1"/>
        <end position="22"/>
    </location>
</feature>
<dbReference type="OrthoDB" id="1095195at2"/>
<accession>A0A1H8B7C3</accession>
<dbReference type="PROSITE" id="PS51257">
    <property type="entry name" value="PROKAR_LIPOPROTEIN"/>
    <property type="match status" value="1"/>
</dbReference>
<proteinExistence type="predicted"/>
<dbReference type="AlphaFoldDB" id="A0A1H8B7C3"/>
<dbReference type="InterPro" id="IPR011047">
    <property type="entry name" value="Quinoprotein_ADH-like_sf"/>
</dbReference>
<organism evidence="2 3">
    <name type="scientific">Chitinophaga rupis</name>
    <dbReference type="NCBI Taxonomy" id="573321"/>
    <lineage>
        <taxon>Bacteria</taxon>
        <taxon>Pseudomonadati</taxon>
        <taxon>Bacteroidota</taxon>
        <taxon>Chitinophagia</taxon>
        <taxon>Chitinophagales</taxon>
        <taxon>Chitinophagaceae</taxon>
        <taxon>Chitinophaga</taxon>
    </lineage>
</organism>
<dbReference type="Pfam" id="PF16407">
    <property type="entry name" value="PKD_2"/>
    <property type="match status" value="1"/>
</dbReference>
<dbReference type="Proteomes" id="UP000198984">
    <property type="component" value="Unassembled WGS sequence"/>
</dbReference>
<keyword evidence="3" id="KW-1185">Reference proteome</keyword>
<reference evidence="2 3" key="1">
    <citation type="submission" date="2016-10" db="EMBL/GenBank/DDBJ databases">
        <authorList>
            <person name="de Groot N.N."/>
        </authorList>
    </citation>
    <scope>NUCLEOTIDE SEQUENCE [LARGE SCALE GENOMIC DNA]</scope>
    <source>
        <strain evidence="2 3">DSM 21039</strain>
    </source>
</reference>
<sequence length="479" mass="53616">MQKLKHALLYIPVLLLLLAACARDKGNYDYVELPDPQISNLDTVYNAITGDSLIITPKITLASGKNDYSCYWKIDVAAEARTQDYEGRELRIVFGLPAARYPTQLAVTDNSTGMKYFYKFDIIAQTEFTKGLLVLSNNNNQAVLSFVKPDGAVRPDIYQSINQEALPGPAKQLVPIQNMFYLNTLTAYWITYDGDQNGGVQIDASSLKKNKYIPENFFDAPANAHADYLLNMVNGTTNAVIDGKLYIGATETAPFWPYYGFWGVPVNGSYSLYPQLMENFTETALSGRGGNYCVGYDKNRKAFVRFYANTFYDVNYTVLGDAFDPKQVKMDMIYMNRFNDNELYAIGDSLGKKLELKFRVDFTDSTQRFYTTYKRPFPGTSLLTAGTKWQSSPIGVFFFSANDIIYRYNPLNNDIKPLQTTTAGKKITLLKVLQGGNLLIVGAEGGSIYYLDISTGKLGQLIKKIDGIPGSPQDIILRD</sequence>
<name>A0A1H8B7C3_9BACT</name>
<evidence type="ECO:0000256" key="1">
    <source>
        <dbReference type="SAM" id="SignalP"/>
    </source>
</evidence>
<protein>
    <submittedName>
        <fullName evidence="2">PKD-like family protein</fullName>
    </submittedName>
</protein>
<dbReference type="STRING" id="573321.SAMN04488505_106144"/>
<evidence type="ECO:0000313" key="3">
    <source>
        <dbReference type="Proteomes" id="UP000198984"/>
    </source>
</evidence>